<dbReference type="STRING" id="1423726.FC07_GL000442"/>
<evidence type="ECO:0000313" key="3">
    <source>
        <dbReference type="EMBL" id="KRK40434.1"/>
    </source>
</evidence>
<gene>
    <name evidence="3" type="ORF">FC07_GL000442</name>
</gene>
<dbReference type="InterPro" id="IPR014746">
    <property type="entry name" value="Gln_synth/guanido_kin_cat_dom"/>
</dbReference>
<dbReference type="SUPFAM" id="SSF55931">
    <property type="entry name" value="Glutamine synthetase/guanido kinase"/>
    <property type="match status" value="1"/>
</dbReference>
<dbReference type="PROSITE" id="PS50975">
    <property type="entry name" value="ATP_GRASP"/>
    <property type="match status" value="1"/>
</dbReference>
<accession>A0A0R1H9U8</accession>
<evidence type="ECO:0000259" key="2">
    <source>
        <dbReference type="PROSITE" id="PS50975"/>
    </source>
</evidence>
<comment type="caution">
    <text evidence="3">The sequence shown here is derived from an EMBL/GenBank/DDBJ whole genome shotgun (WGS) entry which is preliminary data.</text>
</comment>
<keyword evidence="1" id="KW-0547">Nucleotide-binding</keyword>
<evidence type="ECO:0000256" key="1">
    <source>
        <dbReference type="PROSITE-ProRule" id="PRU00409"/>
    </source>
</evidence>
<organism evidence="3 4">
    <name type="scientific">Loigolactobacillus bifermentans DSM 20003</name>
    <dbReference type="NCBI Taxonomy" id="1423726"/>
    <lineage>
        <taxon>Bacteria</taxon>
        <taxon>Bacillati</taxon>
        <taxon>Bacillota</taxon>
        <taxon>Bacilli</taxon>
        <taxon>Lactobacillales</taxon>
        <taxon>Lactobacillaceae</taxon>
        <taxon>Loigolactobacillus</taxon>
    </lineage>
</organism>
<proteinExistence type="predicted"/>
<dbReference type="OrthoDB" id="9803907at2"/>
<dbReference type="Gene3D" id="3.30.470.20">
    <property type="entry name" value="ATP-grasp fold, B domain"/>
    <property type="match status" value="1"/>
</dbReference>
<dbReference type="InterPro" id="IPR011761">
    <property type="entry name" value="ATP-grasp"/>
</dbReference>
<keyword evidence="1" id="KW-0067">ATP-binding</keyword>
<dbReference type="AlphaFoldDB" id="A0A0R1H9U8"/>
<dbReference type="EMBL" id="AZDA01000013">
    <property type="protein sequence ID" value="KRK40434.1"/>
    <property type="molecule type" value="Genomic_DNA"/>
</dbReference>
<reference evidence="3 4" key="1">
    <citation type="journal article" date="2015" name="Genome Announc.">
        <title>Expanding the biotechnology potential of lactobacilli through comparative genomics of 213 strains and associated genera.</title>
        <authorList>
            <person name="Sun Z."/>
            <person name="Harris H.M."/>
            <person name="McCann A."/>
            <person name="Guo C."/>
            <person name="Argimon S."/>
            <person name="Zhang W."/>
            <person name="Yang X."/>
            <person name="Jeffery I.B."/>
            <person name="Cooney J.C."/>
            <person name="Kagawa T.F."/>
            <person name="Liu W."/>
            <person name="Song Y."/>
            <person name="Salvetti E."/>
            <person name="Wrobel A."/>
            <person name="Rasinkangas P."/>
            <person name="Parkhill J."/>
            <person name="Rea M.C."/>
            <person name="O'Sullivan O."/>
            <person name="Ritari J."/>
            <person name="Douillard F.P."/>
            <person name="Paul Ross R."/>
            <person name="Yang R."/>
            <person name="Briner A.E."/>
            <person name="Felis G.E."/>
            <person name="de Vos W.M."/>
            <person name="Barrangou R."/>
            <person name="Klaenhammer T.R."/>
            <person name="Caufield P.W."/>
            <person name="Cui Y."/>
            <person name="Zhang H."/>
            <person name="O'Toole P.W."/>
        </authorList>
    </citation>
    <scope>NUCLEOTIDE SEQUENCE [LARGE SCALE GENOMIC DNA]</scope>
    <source>
        <strain evidence="3 4">DSM 20003</strain>
    </source>
</reference>
<keyword evidence="3" id="KW-0436">Ligase</keyword>
<dbReference type="GO" id="GO:0005524">
    <property type="term" value="F:ATP binding"/>
    <property type="evidence" value="ECO:0007669"/>
    <property type="project" value="UniProtKB-UniRule"/>
</dbReference>
<evidence type="ECO:0000313" key="4">
    <source>
        <dbReference type="Proteomes" id="UP000051461"/>
    </source>
</evidence>
<dbReference type="Proteomes" id="UP000051461">
    <property type="component" value="Unassembled WGS sequence"/>
</dbReference>
<name>A0A0R1H9U8_9LACO</name>
<dbReference type="GO" id="GO:0046872">
    <property type="term" value="F:metal ion binding"/>
    <property type="evidence" value="ECO:0007669"/>
    <property type="project" value="InterPro"/>
</dbReference>
<dbReference type="GO" id="GO:0016874">
    <property type="term" value="F:ligase activity"/>
    <property type="evidence" value="ECO:0007669"/>
    <property type="project" value="UniProtKB-KW"/>
</dbReference>
<dbReference type="PATRIC" id="fig|1423726.3.peg.458"/>
<dbReference type="Gene3D" id="3.30.590.20">
    <property type="match status" value="2"/>
</dbReference>
<dbReference type="SUPFAM" id="SSF56059">
    <property type="entry name" value="Glutathione synthetase ATP-binding domain-like"/>
    <property type="match status" value="1"/>
</dbReference>
<keyword evidence="4" id="KW-1185">Reference proteome</keyword>
<sequence length="642" mass="71022">MKLASKTRGKTNMNFGQVVQQQQRMPFLYEGTFALQQQLTIVDPQGQVAAVSAATLGVSPYMTLNEAGTQVAFRTDPFTVLTAGIAQLQALKQTVFAALPEQRLLWPLNQVTGVTTAAGQQLRFTLPRRLMVHLFDDYYHDYFENYVAFQNQIYLQLAQNIQAYQFVLTTLFGTPPAERETDYTTLARYLKTVQMVDGTSPVIFGGELPDQLAARGIHYIELTTLGFVPEQVDLSATQLAFLKAFIVFCLVTSAQPTTFKAFQQAFKTFMADYQVPAALQAASQSVLTAPAAATVQQSVGLKWAQQYAQQFRLPAPTLAGYQTLSLDTQLLMKTAYQAGCQVALIDKQAEIVKLQHQQSTWLKAGLLPFDQQLTTALLADKWFLKQQLGQAGFHVVLGNHYQSVTAAVADFPDYAQQALVVKPRTASASQGLTIFRLPPQPAEFAAAVKRALAVADDCLVESFTPGTIYRFLVLDQQILAVNEEAPANVVGDGRQTIVQLVQRKNQKRGVQRPWQPIPLDDQTTFDLQQQGLTVASIPQRGNPAYLRLAASWITGADEIESRSEVDQSYQKLVLQITQHLNLRYGSVTLAIANPYQTYQADQPTQLAVIDVDSMPHLTAFEVPFFGEAAQPAQQIMKTLVQP</sequence>
<protein>
    <submittedName>
        <fullName evidence="3">Bifunctional glutamate--cysteine ligase glutathione synthetase</fullName>
    </submittedName>
</protein>
<feature type="domain" description="ATP-grasp" evidence="2">
    <location>
        <begin position="385"/>
        <end position="640"/>
    </location>
</feature>